<evidence type="ECO:0000313" key="2">
    <source>
        <dbReference type="EMBL" id="POM82129.1"/>
    </source>
</evidence>
<dbReference type="PANTHER" id="PTHR44825:SF1">
    <property type="entry name" value="DNAJ HOMOLOG SUBFAMILY C MEMBER 4"/>
    <property type="match status" value="1"/>
</dbReference>
<dbReference type="PROSITE" id="PS50076">
    <property type="entry name" value="DNAJ_2"/>
    <property type="match status" value="1"/>
</dbReference>
<dbReference type="InterPro" id="IPR052763">
    <property type="entry name" value="DnaJ_C4"/>
</dbReference>
<comment type="caution">
    <text evidence="2">The sequence shown here is derived from an EMBL/GenBank/DDBJ whole genome shotgun (WGS) entry which is preliminary data.</text>
</comment>
<dbReference type="InterPro" id="IPR036869">
    <property type="entry name" value="J_dom_sf"/>
</dbReference>
<dbReference type="PRINTS" id="PR00625">
    <property type="entry name" value="JDOMAIN"/>
</dbReference>
<feature type="domain" description="J" evidence="1">
    <location>
        <begin position="10"/>
        <end position="77"/>
    </location>
</feature>
<dbReference type="OrthoDB" id="552049at2759"/>
<dbReference type="EMBL" id="JIBK01000002">
    <property type="protein sequence ID" value="POM82129.1"/>
    <property type="molecule type" value="Genomic_DNA"/>
</dbReference>
<evidence type="ECO:0000313" key="3">
    <source>
        <dbReference type="Proteomes" id="UP000236928"/>
    </source>
</evidence>
<keyword evidence="3" id="KW-1185">Reference proteome</keyword>
<dbReference type="VEuPathDB" id="CryptoDB:CmeUKMEL1_00850"/>
<name>A0A2P4YWD1_9CRYT</name>
<dbReference type="CDD" id="cd06257">
    <property type="entry name" value="DnaJ"/>
    <property type="match status" value="1"/>
</dbReference>
<proteinExistence type="predicted"/>
<dbReference type="Pfam" id="PF00226">
    <property type="entry name" value="DnaJ"/>
    <property type="match status" value="1"/>
</dbReference>
<accession>A0A2P4YWD1</accession>
<evidence type="ECO:0000259" key="1">
    <source>
        <dbReference type="PROSITE" id="PS50076"/>
    </source>
</evidence>
<dbReference type="InterPro" id="IPR001623">
    <property type="entry name" value="DnaJ_domain"/>
</dbReference>
<dbReference type="SUPFAM" id="SSF46565">
    <property type="entry name" value="Chaperone J-domain"/>
    <property type="match status" value="1"/>
</dbReference>
<dbReference type="SMART" id="SM00271">
    <property type="entry name" value="DnaJ"/>
    <property type="match status" value="1"/>
</dbReference>
<organism evidence="2 3">
    <name type="scientific">Cryptosporidium meleagridis</name>
    <dbReference type="NCBI Taxonomy" id="93969"/>
    <lineage>
        <taxon>Eukaryota</taxon>
        <taxon>Sar</taxon>
        <taxon>Alveolata</taxon>
        <taxon>Apicomplexa</taxon>
        <taxon>Conoidasida</taxon>
        <taxon>Coccidia</taxon>
        <taxon>Eucoccidiorida</taxon>
        <taxon>Eimeriorina</taxon>
        <taxon>Cryptosporidiidae</taxon>
        <taxon>Cryptosporidium</taxon>
    </lineage>
</organism>
<sequence>MDSIFYRFQTAFKLLGLEVGASTKEIKSAFRNLAKKVHPDKNRGKYEKSAHESFTKLRDSYVLLCNEVERKRFEKEYLSLNDSNKPQQKGRQNSYFNRSLAVNTPKTDGLLKKGRRDGMDLESLRRESMHLVNAFREYFEPKVVKKYNKQNLRWALNHMRVDKIVDRFSEFEKIVLFKLAQILTKNL</sequence>
<dbReference type="Proteomes" id="UP000236928">
    <property type="component" value="Unassembled WGS sequence"/>
</dbReference>
<dbReference type="AlphaFoldDB" id="A0A2P4YWD1"/>
<gene>
    <name evidence="2" type="ORF">CmeUKMEL1_00850</name>
</gene>
<protein>
    <submittedName>
        <fullName evidence="2">DnaJ domain protein</fullName>
    </submittedName>
</protein>
<dbReference type="PANTHER" id="PTHR44825">
    <property type="match status" value="1"/>
</dbReference>
<dbReference type="Gene3D" id="1.10.287.110">
    <property type="entry name" value="DnaJ domain"/>
    <property type="match status" value="1"/>
</dbReference>
<reference evidence="2 3" key="1">
    <citation type="submission" date="2014-04" db="EMBL/GenBank/DDBJ databases">
        <title>Comparative Genomics of Cryptosporidium Species.</title>
        <authorList>
            <person name="Silva J.C."/>
            <person name="Su Q."/>
            <person name="Chalmers R."/>
            <person name="Chibucos M.C."/>
            <person name="Elwin K."/>
            <person name="Godinez A."/>
            <person name="Guo F."/>
            <person name="Huynh K."/>
            <person name="Orvis J."/>
            <person name="Ott S."/>
            <person name="Sadzewicz L."/>
            <person name="Sengamalay N."/>
            <person name="Shetty A."/>
            <person name="Sun M."/>
            <person name="Tallon L."/>
            <person name="Xiao L."/>
            <person name="Zhang H."/>
            <person name="Fraser C.M."/>
            <person name="Zhu G."/>
            <person name="Kissinger J."/>
            <person name="Widmer G."/>
        </authorList>
    </citation>
    <scope>NUCLEOTIDE SEQUENCE [LARGE SCALE GENOMIC DNA]</scope>
    <source>
        <strain evidence="2 3">UKMEL1</strain>
    </source>
</reference>